<evidence type="ECO:0000256" key="3">
    <source>
        <dbReference type="ARBA" id="ARBA00012929"/>
    </source>
</evidence>
<comment type="pathway">
    <text evidence="1 6">Carbohydrate biosynthesis; dTDP-L-rhamnose biosynthesis.</text>
</comment>
<dbReference type="PANTHER" id="PTHR10491:SF4">
    <property type="entry name" value="METHIONINE ADENOSYLTRANSFERASE 2 SUBUNIT BETA"/>
    <property type="match status" value="1"/>
</dbReference>
<keyword evidence="6" id="KW-0521">NADP</keyword>
<comment type="function">
    <text evidence="6">Catalyzes the reduction of dTDP-6-deoxy-L-lyxo-4-hexulose to yield dTDP-L-rhamnose.</text>
</comment>
<sequence>MRILITGSQGQVGSLLVSKLSATCEVLALARSELDISARAAVIDTVTHFKPHYIINAAAHTAVDKAEDEVELSFAINRDGPAYLAEAAKQVNAILLHISTDYVFDGKGADIYTESMATGPQGVYGQSKLAGEIAIAEQTDKFIILRTAWVFAETGNNFVKTMLRLGETRDALSVVGDQFGGPTYAGDIADALITIVKSIESGKQPQWGVYHYSGLPHVSWFEFAESIFAKAQEKSILTKVPALSSIPTSAYPTKAKRPGNSRLDCSKITSQFGIKPSDWQLALENISKYK</sequence>
<dbReference type="EC" id="1.1.1.133" evidence="3 6"/>
<reference evidence="8 9" key="2">
    <citation type="submission" date="2020-06" db="EMBL/GenBank/DDBJ databases">
        <title>Polyphasic characterization of a Rahnella strain isolated from tree sap.</title>
        <authorList>
            <person name="Kim I.S."/>
        </authorList>
    </citation>
    <scope>NUCLEOTIDE SEQUENCE [LARGE SCALE GENOMIC DNA]</scope>
    <source>
        <strain evidence="8 9">SAP-1</strain>
    </source>
</reference>
<evidence type="ECO:0000256" key="1">
    <source>
        <dbReference type="ARBA" id="ARBA00004781"/>
    </source>
</evidence>
<gene>
    <name evidence="8" type="primary">rfbD</name>
    <name evidence="8" type="ORF">GW590_14070</name>
</gene>
<name>A0A848ML34_9GAMM</name>
<dbReference type="PANTHER" id="PTHR10491">
    <property type="entry name" value="DTDP-4-DEHYDRORHAMNOSE REDUCTASE"/>
    <property type="match status" value="1"/>
</dbReference>
<dbReference type="InterPro" id="IPR036291">
    <property type="entry name" value="NAD(P)-bd_dom_sf"/>
</dbReference>
<dbReference type="SUPFAM" id="SSF51735">
    <property type="entry name" value="NAD(P)-binding Rossmann-fold domains"/>
    <property type="match status" value="1"/>
</dbReference>
<dbReference type="Pfam" id="PF04321">
    <property type="entry name" value="RmlD_sub_bind"/>
    <property type="match status" value="1"/>
</dbReference>
<keyword evidence="9" id="KW-1185">Reference proteome</keyword>
<dbReference type="AlphaFoldDB" id="A0A848ML34"/>
<dbReference type="InterPro" id="IPR005913">
    <property type="entry name" value="dTDP_dehydrorham_reduct"/>
</dbReference>
<proteinExistence type="inferred from homology"/>
<accession>A0A848ML34</accession>
<dbReference type="CDD" id="cd05254">
    <property type="entry name" value="dTDP_HR_like_SDR_e"/>
    <property type="match status" value="1"/>
</dbReference>
<comment type="catalytic activity">
    <reaction evidence="5 6">
        <text>dTDP-beta-L-rhamnose + NADP(+) = dTDP-4-dehydro-beta-L-rhamnose + NADPH + H(+)</text>
        <dbReference type="Rhea" id="RHEA:21796"/>
        <dbReference type="ChEBI" id="CHEBI:15378"/>
        <dbReference type="ChEBI" id="CHEBI:57510"/>
        <dbReference type="ChEBI" id="CHEBI:57783"/>
        <dbReference type="ChEBI" id="CHEBI:58349"/>
        <dbReference type="ChEBI" id="CHEBI:62830"/>
        <dbReference type="EC" id="1.1.1.133"/>
    </reaction>
</comment>
<comment type="cofactor">
    <cofactor evidence="6">
        <name>Mg(2+)</name>
        <dbReference type="ChEBI" id="CHEBI:18420"/>
    </cofactor>
    <text evidence="6">Binds 1 Mg(2+) ion per monomer.</text>
</comment>
<dbReference type="InterPro" id="IPR029903">
    <property type="entry name" value="RmlD-like-bd"/>
</dbReference>
<feature type="domain" description="RmlD-like substrate binding" evidence="7">
    <location>
        <begin position="1"/>
        <end position="286"/>
    </location>
</feature>
<dbReference type="Gene3D" id="3.40.50.720">
    <property type="entry name" value="NAD(P)-binding Rossmann-like Domain"/>
    <property type="match status" value="1"/>
</dbReference>
<reference evidence="8 9" key="1">
    <citation type="submission" date="2020-01" db="EMBL/GenBank/DDBJ databases">
        <authorList>
            <person name="Lee S.D."/>
        </authorList>
    </citation>
    <scope>NUCLEOTIDE SEQUENCE [LARGE SCALE GENOMIC DNA]</scope>
    <source>
        <strain evidence="8 9">SAP-1</strain>
    </source>
</reference>
<dbReference type="UniPathway" id="UPA00124"/>
<comment type="caution">
    <text evidence="8">The sequence shown here is derived from an EMBL/GenBank/DDBJ whole genome shotgun (WGS) entry which is preliminary data.</text>
</comment>
<protein>
    <recommendedName>
        <fullName evidence="4 6">dTDP-4-dehydrorhamnose reductase</fullName>
        <ecNumber evidence="3 6">1.1.1.133</ecNumber>
    </recommendedName>
</protein>
<dbReference type="GO" id="GO:0008831">
    <property type="term" value="F:dTDP-4-dehydrorhamnose reductase activity"/>
    <property type="evidence" value="ECO:0007669"/>
    <property type="project" value="UniProtKB-EC"/>
</dbReference>
<dbReference type="EMBL" id="JAADJU010000007">
    <property type="protein sequence ID" value="NMP27983.1"/>
    <property type="molecule type" value="Genomic_DNA"/>
</dbReference>
<evidence type="ECO:0000259" key="7">
    <source>
        <dbReference type="Pfam" id="PF04321"/>
    </source>
</evidence>
<evidence type="ECO:0000256" key="2">
    <source>
        <dbReference type="ARBA" id="ARBA00010944"/>
    </source>
</evidence>
<keyword evidence="6 8" id="KW-0560">Oxidoreductase</keyword>
<dbReference type="RefSeq" id="WP_169403688.1">
    <property type="nucleotide sequence ID" value="NZ_JAADJU010000007.1"/>
</dbReference>
<dbReference type="GO" id="GO:0019305">
    <property type="term" value="P:dTDP-rhamnose biosynthetic process"/>
    <property type="evidence" value="ECO:0007669"/>
    <property type="project" value="UniProtKB-UniPathway"/>
</dbReference>
<evidence type="ECO:0000313" key="8">
    <source>
        <dbReference type="EMBL" id="NMP27983.1"/>
    </source>
</evidence>
<evidence type="ECO:0000256" key="6">
    <source>
        <dbReference type="RuleBase" id="RU364082"/>
    </source>
</evidence>
<dbReference type="NCBIfam" id="TIGR01214">
    <property type="entry name" value="rmlD"/>
    <property type="match status" value="1"/>
</dbReference>
<dbReference type="Gene3D" id="3.90.25.10">
    <property type="entry name" value="UDP-galactose 4-epimerase, domain 1"/>
    <property type="match status" value="1"/>
</dbReference>
<dbReference type="UniPathway" id="UPA00281"/>
<organism evidence="8 9">
    <name type="scientific">Rouxiella aceris</name>
    <dbReference type="NCBI Taxonomy" id="2703884"/>
    <lineage>
        <taxon>Bacteria</taxon>
        <taxon>Pseudomonadati</taxon>
        <taxon>Pseudomonadota</taxon>
        <taxon>Gammaproteobacteria</taxon>
        <taxon>Enterobacterales</taxon>
        <taxon>Yersiniaceae</taxon>
        <taxon>Rouxiella</taxon>
    </lineage>
</organism>
<dbReference type="GO" id="GO:0005829">
    <property type="term" value="C:cytosol"/>
    <property type="evidence" value="ECO:0007669"/>
    <property type="project" value="TreeGrafter"/>
</dbReference>
<evidence type="ECO:0000256" key="4">
    <source>
        <dbReference type="ARBA" id="ARBA00017099"/>
    </source>
</evidence>
<evidence type="ECO:0000256" key="5">
    <source>
        <dbReference type="ARBA" id="ARBA00048200"/>
    </source>
</evidence>
<dbReference type="GO" id="GO:0009243">
    <property type="term" value="P:O antigen biosynthetic process"/>
    <property type="evidence" value="ECO:0007669"/>
    <property type="project" value="UniProtKB-UniPathway"/>
</dbReference>
<dbReference type="Proteomes" id="UP000585363">
    <property type="component" value="Unassembled WGS sequence"/>
</dbReference>
<comment type="similarity">
    <text evidence="2 6">Belongs to the dTDP-4-dehydrorhamnose reductase family.</text>
</comment>
<evidence type="ECO:0000313" key="9">
    <source>
        <dbReference type="Proteomes" id="UP000585363"/>
    </source>
</evidence>